<dbReference type="PANTHER" id="PTHR43649">
    <property type="entry name" value="ARABINOSE-BINDING PROTEIN-RELATED"/>
    <property type="match status" value="1"/>
</dbReference>
<evidence type="ECO:0000313" key="4">
    <source>
        <dbReference type="EMBL" id="QLD11457.1"/>
    </source>
</evidence>
<dbReference type="Gene3D" id="3.40.190.10">
    <property type="entry name" value="Periplasmic binding protein-like II"/>
    <property type="match status" value="2"/>
</dbReference>
<dbReference type="SUPFAM" id="SSF53850">
    <property type="entry name" value="Periplasmic binding protein-like II"/>
    <property type="match status" value="1"/>
</dbReference>
<protein>
    <submittedName>
        <fullName evidence="4">Extracellular solute-binding protein</fullName>
    </submittedName>
</protein>
<feature type="signal peptide" evidence="3">
    <location>
        <begin position="1"/>
        <end position="24"/>
    </location>
</feature>
<dbReference type="RefSeq" id="WP_178011405.1">
    <property type="nucleotide sequence ID" value="NZ_CP058316.1"/>
</dbReference>
<feature type="chain" id="PRO_5038453025" evidence="3">
    <location>
        <begin position="25"/>
        <end position="447"/>
    </location>
</feature>
<sequence length="447" mass="46960">MNIRSPRRSMIVTGLALASIASLAACAGGGAPAASGGGEDAGSFSGTDPETFTVLTANENPTLEAQLDALAADQCKAENEALPLVHEKTAQADTVQKVTLLASQDALPAHFIAGTAMVRPDGDLGVAELVLDYEEFLTEAGAWDNILPAASSTVNNVYGQMVSLPYQYNLEGIWYNKAAFAEAGLEEPQTFDELTAASEKLAAAGYQPFAQAGSQGWPLTRLMGMYIFRNVGPEAMTDIRDGNAKLTDPEYVAGAQALQDMAEEGFFGDGFNSVEPDAATAAFLTGKAAMKYDGTWLLSNINDEEQNQIGAENVGFMPFPAVDGGAGTIDQWPANAGTAMAANPKLAGPKVADWFSCIAENYGQQALQDAGVLSGFKVNGEVTDVPETTAFVQDKISEISETVLWFEALLDAKSNSLASTNVTLLTTGQMTPEQYMADLQASVEANG</sequence>
<dbReference type="InterPro" id="IPR006311">
    <property type="entry name" value="TAT_signal"/>
</dbReference>
<dbReference type="Proteomes" id="UP000509638">
    <property type="component" value="Chromosome"/>
</dbReference>
<dbReference type="Pfam" id="PF01547">
    <property type="entry name" value="SBP_bac_1"/>
    <property type="match status" value="1"/>
</dbReference>
<accession>A0A7D5ISC2</accession>
<evidence type="ECO:0000256" key="3">
    <source>
        <dbReference type="SAM" id="SignalP"/>
    </source>
</evidence>
<dbReference type="AlphaFoldDB" id="A0A7D5ISC2"/>
<evidence type="ECO:0000313" key="5">
    <source>
        <dbReference type="Proteomes" id="UP000509638"/>
    </source>
</evidence>
<reference evidence="4 5" key="1">
    <citation type="submission" date="2020-06" db="EMBL/GenBank/DDBJ databases">
        <authorList>
            <person name="Jo H."/>
        </authorList>
    </citation>
    <scope>NUCLEOTIDE SEQUENCE [LARGE SCALE GENOMIC DNA]</scope>
    <source>
        <strain evidence="4 5">I46</strain>
    </source>
</reference>
<evidence type="ECO:0000256" key="1">
    <source>
        <dbReference type="ARBA" id="ARBA00008520"/>
    </source>
</evidence>
<dbReference type="PROSITE" id="PS51257">
    <property type="entry name" value="PROKAR_LIPOPROTEIN"/>
    <property type="match status" value="1"/>
</dbReference>
<organism evidence="4 5">
    <name type="scientific">Microbacterium oleivorans</name>
    <dbReference type="NCBI Taxonomy" id="273677"/>
    <lineage>
        <taxon>Bacteria</taxon>
        <taxon>Bacillati</taxon>
        <taxon>Actinomycetota</taxon>
        <taxon>Actinomycetes</taxon>
        <taxon>Micrococcales</taxon>
        <taxon>Microbacteriaceae</taxon>
        <taxon>Microbacterium</taxon>
    </lineage>
</organism>
<keyword evidence="3" id="KW-0732">Signal</keyword>
<keyword evidence="2" id="KW-0813">Transport</keyword>
<dbReference type="PROSITE" id="PS51318">
    <property type="entry name" value="TAT"/>
    <property type="match status" value="1"/>
</dbReference>
<dbReference type="InterPro" id="IPR006059">
    <property type="entry name" value="SBP"/>
</dbReference>
<name>A0A7D5ISC2_9MICO</name>
<evidence type="ECO:0000256" key="2">
    <source>
        <dbReference type="ARBA" id="ARBA00022448"/>
    </source>
</evidence>
<comment type="similarity">
    <text evidence="1">Belongs to the bacterial solute-binding protein 1 family.</text>
</comment>
<dbReference type="PANTHER" id="PTHR43649:SF29">
    <property type="entry name" value="OSMOPROTECTIVE COMPOUNDS-BINDING PROTEIN GGTB"/>
    <property type="match status" value="1"/>
</dbReference>
<proteinExistence type="inferred from homology"/>
<gene>
    <name evidence="4" type="ORF">HW566_06510</name>
</gene>
<dbReference type="InterPro" id="IPR050490">
    <property type="entry name" value="Bact_solute-bd_prot1"/>
</dbReference>
<dbReference type="EMBL" id="CP058316">
    <property type="protein sequence ID" value="QLD11457.1"/>
    <property type="molecule type" value="Genomic_DNA"/>
</dbReference>